<evidence type="ECO:0000313" key="1">
    <source>
        <dbReference type="EMBL" id="ABM78124.1"/>
    </source>
</evidence>
<gene>
    <name evidence="1" type="ordered locus">P9303_13771</name>
</gene>
<proteinExistence type="predicted"/>
<dbReference type="Proteomes" id="UP000002274">
    <property type="component" value="Chromosome"/>
</dbReference>
<dbReference type="AlphaFoldDB" id="A2C9G4"/>
<organism evidence="1 2">
    <name type="scientific">Prochlorococcus marinus (strain MIT 9303)</name>
    <dbReference type="NCBI Taxonomy" id="59922"/>
    <lineage>
        <taxon>Bacteria</taxon>
        <taxon>Bacillati</taxon>
        <taxon>Cyanobacteriota</taxon>
        <taxon>Cyanophyceae</taxon>
        <taxon>Synechococcales</taxon>
        <taxon>Prochlorococcaceae</taxon>
        <taxon>Prochlorococcus</taxon>
    </lineage>
</organism>
<dbReference type="HOGENOM" id="CLU_2993092_0_0_3"/>
<dbReference type="KEGG" id="pmf:P9303_13771"/>
<evidence type="ECO:0000313" key="2">
    <source>
        <dbReference type="Proteomes" id="UP000002274"/>
    </source>
</evidence>
<reference evidence="1 2" key="1">
    <citation type="journal article" date="2007" name="PLoS Genet.">
        <title>Patterns and implications of gene gain and loss in the evolution of Prochlorococcus.</title>
        <authorList>
            <person name="Kettler G.C."/>
            <person name="Martiny A.C."/>
            <person name="Huang K."/>
            <person name="Zucker J."/>
            <person name="Coleman M.L."/>
            <person name="Rodrigue S."/>
            <person name="Chen F."/>
            <person name="Lapidus A."/>
            <person name="Ferriera S."/>
            <person name="Johnson J."/>
            <person name="Steglich C."/>
            <person name="Church G.M."/>
            <person name="Richardson P."/>
            <person name="Chisholm S.W."/>
        </authorList>
    </citation>
    <scope>NUCLEOTIDE SEQUENCE [LARGE SCALE GENOMIC DNA]</scope>
    <source>
        <strain evidence="1 2">MIT 9303</strain>
    </source>
</reference>
<dbReference type="EMBL" id="CP000554">
    <property type="protein sequence ID" value="ABM78124.1"/>
    <property type="molecule type" value="Genomic_DNA"/>
</dbReference>
<sequence length="57" mass="6420">MAYGFWPEPSMTLQALSIALKPPHSGSMVRQCLALDPVMRTLSHAFPQAVGLRWFEF</sequence>
<accession>A2C9G4</accession>
<name>A2C9G4_PROM3</name>
<protein>
    <submittedName>
        <fullName evidence="1">Uncharacterized protein</fullName>
    </submittedName>
</protein>